<organism evidence="1 2">
    <name type="scientific">Meloidogyne enterolobii</name>
    <name type="common">Root-knot nematode worm</name>
    <name type="synonym">Meloidogyne mayaguensis</name>
    <dbReference type="NCBI Taxonomy" id="390850"/>
    <lineage>
        <taxon>Eukaryota</taxon>
        <taxon>Metazoa</taxon>
        <taxon>Ecdysozoa</taxon>
        <taxon>Nematoda</taxon>
        <taxon>Chromadorea</taxon>
        <taxon>Rhabditida</taxon>
        <taxon>Tylenchina</taxon>
        <taxon>Tylenchomorpha</taxon>
        <taxon>Tylenchoidea</taxon>
        <taxon>Meloidogynidae</taxon>
        <taxon>Meloidogyninae</taxon>
        <taxon>Meloidogyne</taxon>
    </lineage>
</organism>
<proteinExistence type="predicted"/>
<dbReference type="Proteomes" id="UP001497535">
    <property type="component" value="Unassembled WGS sequence"/>
</dbReference>
<reference evidence="1" key="1">
    <citation type="submission" date="2023-11" db="EMBL/GenBank/DDBJ databases">
        <authorList>
            <person name="Poullet M."/>
        </authorList>
    </citation>
    <scope>NUCLEOTIDE SEQUENCE</scope>
    <source>
        <strain evidence="1">E1834</strain>
    </source>
</reference>
<keyword evidence="2" id="KW-1185">Reference proteome</keyword>
<comment type="caution">
    <text evidence="1">The sequence shown here is derived from an EMBL/GenBank/DDBJ whole genome shotgun (WGS) entry which is preliminary data.</text>
</comment>
<evidence type="ECO:0000313" key="1">
    <source>
        <dbReference type="EMBL" id="CAK5042596.1"/>
    </source>
</evidence>
<sequence>MLEAVINFIVLFTYSNPCDCLTQVWLVYLIRMPQYIYYLGSPLFHLAIMFERLLATIYVKIYEKQGKMFGWIFNLIFGLYLYITTQMDTDTFGHPMVYLILTTKYNFQIIIYLTFIFLILVICVAIADYYLIVRNRKIKLNLYVNIQINYLI</sequence>
<evidence type="ECO:0000313" key="2">
    <source>
        <dbReference type="Proteomes" id="UP001497535"/>
    </source>
</evidence>
<name>A0ACB0YDR4_MELEN</name>
<dbReference type="EMBL" id="CAVMJV010000010">
    <property type="protein sequence ID" value="CAK5042596.1"/>
    <property type="molecule type" value="Genomic_DNA"/>
</dbReference>
<protein>
    <submittedName>
        <fullName evidence="1">Uncharacterized protein</fullName>
    </submittedName>
</protein>
<gene>
    <name evidence="1" type="ORF">MENTE1834_LOCUS10886</name>
</gene>
<accession>A0ACB0YDR4</accession>